<feature type="domain" description="Fe-S metabolism associated" evidence="3">
    <location>
        <begin position="25"/>
        <end position="144"/>
    </location>
</feature>
<reference evidence="4 5" key="1">
    <citation type="journal article" date="2014" name="Genome Biol. Evol.">
        <title>Genome degeneration and adaptation in a nascent stage of symbiosis.</title>
        <authorList>
            <person name="Oakeson K.F."/>
            <person name="Gil R."/>
            <person name="Clayton A.L."/>
            <person name="Dunn D.M."/>
            <person name="von Niederhausern A.C."/>
            <person name="Hamil C."/>
            <person name="Aoyagi A."/>
            <person name="Duval B."/>
            <person name="Baca A."/>
            <person name="Silva F.J."/>
            <person name="Vallier A."/>
            <person name="Jackson D.G."/>
            <person name="Latorre A."/>
            <person name="Weiss R.B."/>
            <person name="Heddi A."/>
            <person name="Moya A."/>
            <person name="Dale C."/>
        </authorList>
    </citation>
    <scope>NUCLEOTIDE SEQUENCE [LARGE SCALE GENOMIC DNA]</scope>
    <source>
        <strain evidence="4 5">HS1</strain>
    </source>
</reference>
<evidence type="ECO:0000259" key="3">
    <source>
        <dbReference type="Pfam" id="PF02657"/>
    </source>
</evidence>
<feature type="active site" description="Cysteine persulfide intermediate" evidence="2">
    <location>
        <position position="64"/>
    </location>
</feature>
<organism evidence="4 5">
    <name type="scientific">Sodalis praecaptivus</name>
    <dbReference type="NCBI Taxonomy" id="1239307"/>
    <lineage>
        <taxon>Bacteria</taxon>
        <taxon>Pseudomonadati</taxon>
        <taxon>Pseudomonadota</taxon>
        <taxon>Gammaproteobacteria</taxon>
        <taxon>Enterobacterales</taxon>
        <taxon>Bruguierivoracaceae</taxon>
        <taxon>Sodalis</taxon>
    </lineage>
</organism>
<evidence type="ECO:0000256" key="2">
    <source>
        <dbReference type="PIRSR" id="PIRSR617763-1"/>
    </source>
</evidence>
<dbReference type="AlphaFoldDB" id="W0HUT9"/>
<name>W0HUT9_9GAMM</name>
<proteinExistence type="inferred from homology"/>
<evidence type="ECO:0000256" key="1">
    <source>
        <dbReference type="ARBA" id="ARBA00010282"/>
    </source>
</evidence>
<protein>
    <submittedName>
        <fullName evidence="4">Cysteine desulfurase sulfur acceptor subunit</fullName>
    </submittedName>
</protein>
<comment type="similarity">
    <text evidence="1">Belongs to the SufE family.</text>
</comment>
<dbReference type="EMBL" id="CP006569">
    <property type="protein sequence ID" value="AHF75955.1"/>
    <property type="molecule type" value="Genomic_DNA"/>
</dbReference>
<dbReference type="PANTHER" id="PTHR43597:SF5">
    <property type="entry name" value="SUFE-LIKE PROTEIN 2, CHLOROPLASTIC"/>
    <property type="match status" value="1"/>
</dbReference>
<dbReference type="Proteomes" id="UP000019028">
    <property type="component" value="Chromosome"/>
</dbReference>
<dbReference type="Pfam" id="PF02657">
    <property type="entry name" value="SufE"/>
    <property type="match status" value="1"/>
</dbReference>
<dbReference type="PANTHER" id="PTHR43597">
    <property type="entry name" value="SULFUR ACCEPTOR PROTEIN CSDE"/>
    <property type="match status" value="1"/>
</dbReference>
<dbReference type="InterPro" id="IPR017763">
    <property type="entry name" value="Cysteine_desulfurase_CsdE"/>
</dbReference>
<dbReference type="OrthoDB" id="9799320at2"/>
<accession>W0HUT9</accession>
<evidence type="ECO:0000313" key="5">
    <source>
        <dbReference type="Proteomes" id="UP000019028"/>
    </source>
</evidence>
<dbReference type="KEGG" id="sod:Sant_0874"/>
<keyword evidence="5" id="KW-1185">Reference proteome</keyword>
<gene>
    <name evidence="4" type="primary">csdE</name>
    <name evidence="4" type="ORF">Sant_0874</name>
</gene>
<dbReference type="RefSeq" id="WP_025421088.1">
    <property type="nucleotide sequence ID" value="NZ_CP006569.1"/>
</dbReference>
<dbReference type="HOGENOM" id="CLU_124502_1_0_6"/>
<evidence type="ECO:0000313" key="4">
    <source>
        <dbReference type="EMBL" id="AHF75955.1"/>
    </source>
</evidence>
<dbReference type="InterPro" id="IPR003808">
    <property type="entry name" value="Fe-S_metab-assoc_dom"/>
</dbReference>
<dbReference type="NCBIfam" id="TIGR03391">
    <property type="entry name" value="FeS_syn_CsdE"/>
    <property type="match status" value="1"/>
</dbReference>
<dbReference type="PATRIC" id="fig|1239307.3.peg.939"/>
<dbReference type="SUPFAM" id="SSF82649">
    <property type="entry name" value="SufE/NifU"/>
    <property type="match status" value="1"/>
</dbReference>
<sequence>MTKEALPLNGPHPFGTDITAAELARRFADCRQWEDRLRQVITLARALPPLPDSLKTPATLLAGCESRVWLGHQSLPDGTLHFYADSDGRIVKGLLAIVLTAVEGKNALELRQTDPLALFRQLGLEAELGASRADGLAAIGNRIAHIAAGG</sequence>
<dbReference type="Gene3D" id="3.90.1010.10">
    <property type="match status" value="1"/>
</dbReference>